<sequence length="256" mass="27973">MDYTHSGIDFSLVSIYVFWALFSILIIYLRREDRREGYPLEEDGSGQLRPAGGLLFTAPPKTFRLPLGGGELTVPNDNRDNRDVAAQRTSITPGSPLQPTGNPMIDGVGPAAFAERAKVPDLTFEGLPKIVPISVAANFAIADGDPDIRGWSVLGTDGRKAGVVKDIWVDRAESMVRYIEVTLADGEASVLLPITVALIDKRRHLVDVEAITAAQFADVPKIAKPDQITFYEEERIVAYYGGGFLYATPDRVEPLL</sequence>
<evidence type="ECO:0000256" key="1">
    <source>
        <dbReference type="SAM" id="Phobius"/>
    </source>
</evidence>
<evidence type="ECO:0000259" key="3">
    <source>
        <dbReference type="Pfam" id="PF05239"/>
    </source>
</evidence>
<organism evidence="4 5">
    <name type="scientific">Telmatospirillum siberiense</name>
    <dbReference type="NCBI Taxonomy" id="382514"/>
    <lineage>
        <taxon>Bacteria</taxon>
        <taxon>Pseudomonadati</taxon>
        <taxon>Pseudomonadota</taxon>
        <taxon>Alphaproteobacteria</taxon>
        <taxon>Rhodospirillales</taxon>
        <taxon>Rhodospirillaceae</taxon>
        <taxon>Telmatospirillum</taxon>
    </lineage>
</organism>
<dbReference type="SUPFAM" id="SSF50346">
    <property type="entry name" value="PRC-barrel domain"/>
    <property type="match status" value="1"/>
</dbReference>
<comment type="caution">
    <text evidence="4">The sequence shown here is derived from an EMBL/GenBank/DDBJ whole genome shotgun (WGS) entry which is preliminary data.</text>
</comment>
<dbReference type="InterPro" id="IPR027275">
    <property type="entry name" value="PRC-brl_dom"/>
</dbReference>
<name>A0A2N3PTB2_9PROT</name>
<accession>A0A2N3PTB2</accession>
<feature type="transmembrane region" description="Helical" evidence="1">
    <location>
        <begin position="12"/>
        <end position="29"/>
    </location>
</feature>
<dbReference type="SUPFAM" id="SSF81490">
    <property type="entry name" value="Photosystem II reaction centre subunit H, transmembrane region"/>
    <property type="match status" value="1"/>
</dbReference>
<dbReference type="Pfam" id="PF05239">
    <property type="entry name" value="PRC"/>
    <property type="match status" value="1"/>
</dbReference>
<evidence type="ECO:0000313" key="5">
    <source>
        <dbReference type="Proteomes" id="UP000233293"/>
    </source>
</evidence>
<dbReference type="EMBL" id="PIUM01000018">
    <property type="protein sequence ID" value="PKU23645.1"/>
    <property type="molecule type" value="Genomic_DNA"/>
</dbReference>
<keyword evidence="1" id="KW-0812">Transmembrane</keyword>
<dbReference type="Proteomes" id="UP000233293">
    <property type="component" value="Unassembled WGS sequence"/>
</dbReference>
<reference evidence="5" key="1">
    <citation type="submission" date="2017-12" db="EMBL/GenBank/DDBJ databases">
        <title>Draft genome sequence of Telmatospirillum siberiense 26-4b1T, an acidotolerant peatland alphaproteobacterium potentially involved in sulfur cycling.</title>
        <authorList>
            <person name="Hausmann B."/>
            <person name="Pjevac P."/>
            <person name="Schreck K."/>
            <person name="Herbold C.W."/>
            <person name="Daims H."/>
            <person name="Wagner M."/>
            <person name="Pester M."/>
            <person name="Loy A."/>
        </authorList>
    </citation>
    <scope>NUCLEOTIDE SEQUENCE [LARGE SCALE GENOMIC DNA]</scope>
    <source>
        <strain evidence="5">26-4b1</strain>
    </source>
</reference>
<dbReference type="Gene3D" id="3.90.50.10">
    <property type="entry name" value="Photosynthetic Reaction Center, subunit H, domain 2"/>
    <property type="match status" value="1"/>
</dbReference>
<dbReference type="Gene3D" id="4.10.540.10">
    <property type="entry name" value="Photosynthetic reaction centre, H subunit, N-terminal domain"/>
    <property type="match status" value="1"/>
</dbReference>
<dbReference type="InterPro" id="IPR037097">
    <property type="entry name" value="Photo_RC_H_N_sf"/>
</dbReference>
<dbReference type="AlphaFoldDB" id="A0A2N3PTB2"/>
<dbReference type="RefSeq" id="WP_101251497.1">
    <property type="nucleotide sequence ID" value="NZ_PIUM01000018.1"/>
</dbReference>
<dbReference type="InterPro" id="IPR011033">
    <property type="entry name" value="PRC_barrel-like_sf"/>
</dbReference>
<dbReference type="NCBIfam" id="TIGR01150">
    <property type="entry name" value="puhA"/>
    <property type="match status" value="1"/>
</dbReference>
<keyword evidence="1" id="KW-1133">Transmembrane helix</keyword>
<evidence type="ECO:0000259" key="2">
    <source>
        <dbReference type="Pfam" id="PF03967"/>
    </source>
</evidence>
<dbReference type="InterPro" id="IPR014747">
    <property type="entry name" value="Bac_photo_RC_H_C"/>
</dbReference>
<feature type="domain" description="Photosynthetic reaction centre H subunit N-terminal" evidence="2">
    <location>
        <begin position="6"/>
        <end position="135"/>
    </location>
</feature>
<protein>
    <submittedName>
        <fullName evidence="4">Photosynthetic reaction center subunit H</fullName>
    </submittedName>
</protein>
<keyword evidence="5" id="KW-1185">Reference proteome</keyword>
<dbReference type="InterPro" id="IPR005652">
    <property type="entry name" value="Photo_RC_H"/>
</dbReference>
<gene>
    <name evidence="4" type="primary">puhA</name>
    <name evidence="4" type="ORF">CWS72_15315</name>
</gene>
<dbReference type="InterPro" id="IPR015810">
    <property type="entry name" value="Photo_RC_H_N"/>
</dbReference>
<feature type="domain" description="PRC-barrel" evidence="3">
    <location>
        <begin position="146"/>
        <end position="210"/>
    </location>
</feature>
<keyword evidence="1" id="KW-0472">Membrane</keyword>
<evidence type="ECO:0000313" key="4">
    <source>
        <dbReference type="EMBL" id="PKU23645.1"/>
    </source>
</evidence>
<dbReference type="Pfam" id="PF03967">
    <property type="entry name" value="PRCH"/>
    <property type="match status" value="1"/>
</dbReference>
<dbReference type="GO" id="GO:0030077">
    <property type="term" value="C:plasma membrane light-harvesting complex"/>
    <property type="evidence" value="ECO:0007669"/>
    <property type="project" value="InterPro"/>
</dbReference>
<dbReference type="GO" id="GO:0019684">
    <property type="term" value="P:photosynthesis, light reaction"/>
    <property type="evidence" value="ECO:0007669"/>
    <property type="project" value="InterPro"/>
</dbReference>
<dbReference type="OrthoDB" id="8557487at2"/>
<proteinExistence type="predicted"/>